<accession>A0A6J7AA32</accession>
<evidence type="ECO:0000313" key="1">
    <source>
        <dbReference type="EMBL" id="CAB4829199.1"/>
    </source>
</evidence>
<organism evidence="1">
    <name type="scientific">freshwater metagenome</name>
    <dbReference type="NCBI Taxonomy" id="449393"/>
    <lineage>
        <taxon>unclassified sequences</taxon>
        <taxon>metagenomes</taxon>
        <taxon>ecological metagenomes</taxon>
    </lineage>
</organism>
<protein>
    <submittedName>
        <fullName evidence="1">Unannotated protein</fullName>
    </submittedName>
</protein>
<dbReference type="EMBL" id="CAFABE010000042">
    <property type="protein sequence ID" value="CAB4829199.1"/>
    <property type="molecule type" value="Genomic_DNA"/>
</dbReference>
<sequence length="167" mass="17550">MSSLKIPPFGPLPSKNRGLFCRRISFVTSGSELGLVKISLAAAIKAASFTFGLTQSSGITEIGNRFCLPGSLLQVSEIVRCSRSIALRLAKFVSPSTPAMKNLLLSLPQSSSTSCSGNVKVAVSFTAPVSSFTETVSRCSTESSVMTFSSSTRSATGWLTNSRNGVI</sequence>
<reference evidence="1" key="1">
    <citation type="submission" date="2020-05" db="EMBL/GenBank/DDBJ databases">
        <authorList>
            <person name="Chiriac C."/>
            <person name="Salcher M."/>
            <person name="Ghai R."/>
            <person name="Kavagutti S V."/>
        </authorList>
    </citation>
    <scope>NUCLEOTIDE SEQUENCE</scope>
</reference>
<name>A0A6J7AA32_9ZZZZ</name>
<dbReference type="AlphaFoldDB" id="A0A6J7AA32"/>
<proteinExistence type="predicted"/>
<gene>
    <name evidence="1" type="ORF">UFOPK3164_00997</name>
</gene>